<dbReference type="PANTHER" id="PTHR33116">
    <property type="entry name" value="REVERSE TRANSCRIPTASE ZINC-BINDING DOMAIN-CONTAINING PROTEIN-RELATED-RELATED"/>
    <property type="match status" value="1"/>
</dbReference>
<name>A0A9D4AGR7_9ROSI</name>
<comment type="caution">
    <text evidence="1">The sequence shown here is derived from an EMBL/GenBank/DDBJ whole genome shotgun (WGS) entry which is preliminary data.</text>
</comment>
<dbReference type="AlphaFoldDB" id="A0A9D4AGR7"/>
<organism evidence="1 2">
    <name type="scientific">Gossypium stocksii</name>
    <dbReference type="NCBI Taxonomy" id="47602"/>
    <lineage>
        <taxon>Eukaryota</taxon>
        <taxon>Viridiplantae</taxon>
        <taxon>Streptophyta</taxon>
        <taxon>Embryophyta</taxon>
        <taxon>Tracheophyta</taxon>
        <taxon>Spermatophyta</taxon>
        <taxon>Magnoliopsida</taxon>
        <taxon>eudicotyledons</taxon>
        <taxon>Gunneridae</taxon>
        <taxon>Pentapetalae</taxon>
        <taxon>rosids</taxon>
        <taxon>malvids</taxon>
        <taxon>Malvales</taxon>
        <taxon>Malvaceae</taxon>
        <taxon>Malvoideae</taxon>
        <taxon>Gossypium</taxon>
    </lineage>
</organism>
<dbReference type="PANTHER" id="PTHR33116:SF86">
    <property type="entry name" value="REVERSE TRANSCRIPTASE DOMAIN-CONTAINING PROTEIN"/>
    <property type="match status" value="1"/>
</dbReference>
<evidence type="ECO:0000313" key="1">
    <source>
        <dbReference type="EMBL" id="KAH1121997.1"/>
    </source>
</evidence>
<accession>A0A9D4AGR7</accession>
<evidence type="ECO:0000313" key="2">
    <source>
        <dbReference type="Proteomes" id="UP000828251"/>
    </source>
</evidence>
<proteinExistence type="predicted"/>
<sequence>MAGINNTQIVLIPKIEKVISCVTSVSYSVVMNGEVGDLFFLSRGLRQGDPISPYLYLICGEGVTPPTHDSLIFGDASINGAMVIKDILEVYVNCSGQEVNFDKSGIFSSSNVDQINREEVSRVLRVNQSLNLDKYLGFPSMVGHSKQKAFKELKEKVLKRVSSWSSRLLSIGGGRKLGKKGLHWCSWKELSVLKEEGGMGFRDLAKFNIALLAKQGWWFMENLSSLLARVLRAKYYNGVNFMEASLGAILSFVWKSIWCTKGFLGSGLKWRIGSGTSVSIWKDYWLPGKAQRSIATERVADLILNKPNHWNRDLIYSTFSVEEADQIISIPIPTTDQNDKVVWFSENSGIYSVKSGYKMLLETSNLSTNAQKIFKQIWSLECPSKIRILIWNL</sequence>
<evidence type="ECO:0008006" key="3">
    <source>
        <dbReference type="Google" id="ProtNLM"/>
    </source>
</evidence>
<gene>
    <name evidence="1" type="ORF">J1N35_005157</name>
</gene>
<reference evidence="1 2" key="1">
    <citation type="journal article" date="2021" name="Plant Biotechnol. J.">
        <title>Multi-omics assisted identification of the key and species-specific regulatory components of drought-tolerant mechanisms in Gossypium stocksii.</title>
        <authorList>
            <person name="Yu D."/>
            <person name="Ke L."/>
            <person name="Zhang D."/>
            <person name="Wu Y."/>
            <person name="Sun Y."/>
            <person name="Mei J."/>
            <person name="Sun J."/>
            <person name="Sun Y."/>
        </authorList>
    </citation>
    <scope>NUCLEOTIDE SEQUENCE [LARGE SCALE GENOMIC DNA]</scope>
    <source>
        <strain evidence="2">cv. E1</strain>
        <tissue evidence="1">Leaf</tissue>
    </source>
</reference>
<dbReference type="Proteomes" id="UP000828251">
    <property type="component" value="Unassembled WGS sequence"/>
</dbReference>
<keyword evidence="2" id="KW-1185">Reference proteome</keyword>
<dbReference type="EMBL" id="JAIQCV010000002">
    <property type="protein sequence ID" value="KAH1121997.1"/>
    <property type="molecule type" value="Genomic_DNA"/>
</dbReference>
<protein>
    <recommendedName>
        <fullName evidence="3">Reverse transcriptase domain-containing protein</fullName>
    </recommendedName>
</protein>
<dbReference type="OrthoDB" id="1734132at2759"/>